<name>A0A2Z7AUF2_9LAMI</name>
<evidence type="ECO:0000313" key="1">
    <source>
        <dbReference type="EMBL" id="KZV25123.1"/>
    </source>
</evidence>
<organism evidence="1 2">
    <name type="scientific">Dorcoceras hygrometricum</name>
    <dbReference type="NCBI Taxonomy" id="472368"/>
    <lineage>
        <taxon>Eukaryota</taxon>
        <taxon>Viridiplantae</taxon>
        <taxon>Streptophyta</taxon>
        <taxon>Embryophyta</taxon>
        <taxon>Tracheophyta</taxon>
        <taxon>Spermatophyta</taxon>
        <taxon>Magnoliopsida</taxon>
        <taxon>eudicotyledons</taxon>
        <taxon>Gunneridae</taxon>
        <taxon>Pentapetalae</taxon>
        <taxon>asterids</taxon>
        <taxon>lamiids</taxon>
        <taxon>Lamiales</taxon>
        <taxon>Gesneriaceae</taxon>
        <taxon>Didymocarpoideae</taxon>
        <taxon>Trichosporeae</taxon>
        <taxon>Loxocarpinae</taxon>
        <taxon>Dorcoceras</taxon>
    </lineage>
</organism>
<dbReference type="AlphaFoldDB" id="A0A2Z7AUF2"/>
<reference evidence="1 2" key="1">
    <citation type="journal article" date="2015" name="Proc. Natl. Acad. Sci. U.S.A.">
        <title>The resurrection genome of Boea hygrometrica: A blueprint for survival of dehydration.</title>
        <authorList>
            <person name="Xiao L."/>
            <person name="Yang G."/>
            <person name="Zhang L."/>
            <person name="Yang X."/>
            <person name="Zhao S."/>
            <person name="Ji Z."/>
            <person name="Zhou Q."/>
            <person name="Hu M."/>
            <person name="Wang Y."/>
            <person name="Chen M."/>
            <person name="Xu Y."/>
            <person name="Jin H."/>
            <person name="Xiao X."/>
            <person name="Hu G."/>
            <person name="Bao F."/>
            <person name="Hu Y."/>
            <person name="Wan P."/>
            <person name="Li L."/>
            <person name="Deng X."/>
            <person name="Kuang T."/>
            <person name="Xiang C."/>
            <person name="Zhu J.K."/>
            <person name="Oliver M.J."/>
            <person name="He Y."/>
        </authorList>
    </citation>
    <scope>NUCLEOTIDE SEQUENCE [LARGE SCALE GENOMIC DNA]</scope>
    <source>
        <strain evidence="2">cv. XS01</strain>
    </source>
</reference>
<sequence>MIWSKSTESFLTHLRIIKAENKNLKNSSIESSTDTLEDIDSLKTELSKLMMGNELLRNKSSELKAENERLNEVMSSWTKSSVSLSRLHESQKPFNDKSGLGFNNGANSCGETSAQSQSVYDKFKKMSFVKASVIYDCCESMTYNDQNSSQLNQK</sequence>
<dbReference type="Proteomes" id="UP000250235">
    <property type="component" value="Unassembled WGS sequence"/>
</dbReference>
<gene>
    <name evidence="1" type="ORF">F511_27438</name>
</gene>
<protein>
    <submittedName>
        <fullName evidence="1">Uncharacterized protein</fullName>
    </submittedName>
</protein>
<proteinExistence type="predicted"/>
<keyword evidence="2" id="KW-1185">Reference proteome</keyword>
<dbReference type="EMBL" id="KV012029">
    <property type="protein sequence ID" value="KZV25123.1"/>
    <property type="molecule type" value="Genomic_DNA"/>
</dbReference>
<accession>A0A2Z7AUF2</accession>
<evidence type="ECO:0000313" key="2">
    <source>
        <dbReference type="Proteomes" id="UP000250235"/>
    </source>
</evidence>